<evidence type="ECO:0000313" key="11">
    <source>
        <dbReference type="Proteomes" id="UP000694844"/>
    </source>
</evidence>
<dbReference type="InterPro" id="IPR007052">
    <property type="entry name" value="CS_dom"/>
</dbReference>
<dbReference type="SUPFAM" id="SSF54001">
    <property type="entry name" value="Cysteine proteinases"/>
    <property type="match status" value="1"/>
</dbReference>
<dbReference type="OrthoDB" id="265776at2759"/>
<keyword evidence="3" id="KW-0479">Metal-binding</keyword>
<dbReference type="Gene3D" id="6.10.140.2220">
    <property type="match status" value="1"/>
</dbReference>
<dbReference type="PANTHER" id="PTHR21646:SF74">
    <property type="entry name" value="UBIQUITIN CARBOXYL-TERMINAL HYDROLASE 19"/>
    <property type="match status" value="1"/>
</dbReference>
<feature type="compositionally biased region" description="Polar residues" evidence="7">
    <location>
        <begin position="841"/>
        <end position="862"/>
    </location>
</feature>
<accession>A0A8B8B9X7</accession>
<feature type="region of interest" description="Disordered" evidence="7">
    <location>
        <begin position="841"/>
        <end position="967"/>
    </location>
</feature>
<dbReference type="Proteomes" id="UP000694844">
    <property type="component" value="Chromosome 8"/>
</dbReference>
<keyword evidence="11" id="KW-1185">Reference proteome</keyword>
<dbReference type="GeneID" id="111108542"/>
<dbReference type="SUPFAM" id="SSF144232">
    <property type="entry name" value="HIT/MYND zinc finger-like"/>
    <property type="match status" value="1"/>
</dbReference>
<dbReference type="InterPro" id="IPR001394">
    <property type="entry name" value="Peptidase_C19_UCH"/>
</dbReference>
<dbReference type="Pfam" id="PF04969">
    <property type="entry name" value="CS"/>
    <property type="match status" value="2"/>
</dbReference>
<feature type="compositionally biased region" description="Low complexity" evidence="7">
    <location>
        <begin position="866"/>
        <end position="890"/>
    </location>
</feature>
<dbReference type="InterPro" id="IPR038765">
    <property type="entry name" value="Papain-like_cys_pep_sf"/>
</dbReference>
<evidence type="ECO:0000259" key="8">
    <source>
        <dbReference type="PROSITE" id="PS50235"/>
    </source>
</evidence>
<reference evidence="12" key="1">
    <citation type="submission" date="2025-08" db="UniProtKB">
        <authorList>
            <consortium name="RefSeq"/>
        </authorList>
    </citation>
    <scope>IDENTIFICATION</scope>
    <source>
        <tissue evidence="12">Whole sample</tissue>
    </source>
</reference>
<dbReference type="PROSITE" id="PS51203">
    <property type="entry name" value="CS"/>
    <property type="match status" value="2"/>
</dbReference>
<evidence type="ECO:0000259" key="10">
    <source>
        <dbReference type="PROSITE" id="PS51203"/>
    </source>
</evidence>
<evidence type="ECO:0000313" key="12">
    <source>
        <dbReference type="RefSeq" id="XP_022300225.1"/>
    </source>
</evidence>
<dbReference type="KEGG" id="cvn:111108542"/>
<keyword evidence="4 6" id="KW-0863">Zinc-finger</keyword>
<proteinExistence type="predicted"/>
<dbReference type="PROSITE" id="PS50235">
    <property type="entry name" value="USP_3"/>
    <property type="match status" value="1"/>
</dbReference>
<dbReference type="InterPro" id="IPR028889">
    <property type="entry name" value="USP"/>
</dbReference>
<sequence length="1324" mass="147748">MADDVSNISTNKDFSTLQSNFALSPKRKKDSENEFQTDWKQSNEEIEISIRVDFLSFGAKEPDDIDVTFSDTDVVIGFPSGKKWTCDFSHPVVGEKCKVQIKKHRIILKAKKRDPGLWKDLRTLTVPASQSDFSCDSQNSLLSSPAASSEMFDPLQSVTSMSGNSQSGDTDSGVHVIDQEGEKDEPVYELNHIKHDYIEKDFLFTLHVYVKEMKKDYVKVICEARTLTIQFQTLDQKFLQLHPGTTDETTFLWKVNLKGEIIPDKCVHRVTGAMLEIKMNKAKIQRWSSLEATQHKEPSTGKSSEWISTGKGTSPAASTSSQKPDSPAKGGVVFDELAGVGVADKADPEGDNKTSSELGATGVSRDTYIQKPTCKVSPMNKNISDLCVRPGMTGLDNLGNTCFMNSVLQALSNTTEFRDYFLESRFQNDINTDNPLGMGGKLAVSYAVLLRMLWSGKHYSYAPSKLKSLVAQKATQFNGFAQHDAQEFMAFFLDGLHEDLNRIKKKPYTETVDSDGRSDEVVADEAWEIYKKRNDSFIVDLFQGQYKSKLTCPVCGKISITFDPFLYLSLPLPKKKRHLPVIFMWKEPYKKPLLLVLRLPKECTTEALKEEASKKTGVKPSAMRVFETYKGKIYKFYGKGSDLSAVQSNDTIIISEVLTEDIAGEPVHEIYVIQRTIMPNQVPSRCASCRRLCPDNAKLKRCTRCFKVGYCDHTCQKNHWIMHKNHCNLTPEPVGSPFIVSIPESRATFSRLSSLMEEYARYSVDVFQPPVKTEPKIHSSGMSSSSSQSSGSINSLDSQSSCSSSCTITAAEQGPEEDKVDFFIGDTNISLDLGESSMTADSSYSSLQMGGGNVSDSSSTSLGAKAGSVSSLDSTGSDSPSPSPPASGDAASDHRESPDEAGISPESTSFKTPNLPEFSSFKMPKTNDQDQFGKSSSDNDSESEKSKAVPTKPVLGIKSDEPERPKPLFYIKPVNQEGVGVRGSEGERLEDLGDEPLDLRYKQFLSIDWKNHEKYDSYVLVQTKDMEHEEDPSLTQYSEETGNFNIQQCLDLFTEPEILSPEEAWYCPSCKEHREATKQMSIWRLPHTLIIQLKRFSFRNFIWRDKIDKMVEFPVRGLDLSPYTKVGPNTSPPVYDLYAVVNHYGGILGGHYTAFVRSPDLRDPTKNELDWRLCDDSRVTDILGERSVVTKGAYLLFYRKREPLEPARIISPNPEIDVGDQNVNASYMSLRTKPDDSEAEKEPCYMKDENLMEEEVVASNLDSTEPDDFGDGSGMDNLPLLVDHQYPSMYGASGEDEVDRDSGYSRSRSSPVEDPGYTDMEAVD</sequence>
<name>A0A8B8B9X7_CRAVI</name>
<dbReference type="PANTHER" id="PTHR21646">
    <property type="entry name" value="UBIQUITIN CARBOXYL-TERMINAL HYDROLASE"/>
    <property type="match status" value="1"/>
</dbReference>
<dbReference type="RefSeq" id="XP_022300225.1">
    <property type="nucleotide sequence ID" value="XM_022444517.1"/>
</dbReference>
<dbReference type="EC" id="3.4.19.12" evidence="2"/>
<feature type="domain" description="CS" evidence="10">
    <location>
        <begin position="190"/>
        <end position="291"/>
    </location>
</feature>
<gene>
    <name evidence="12" type="primary">LOC111108542</name>
</gene>
<dbReference type="InterPro" id="IPR002893">
    <property type="entry name" value="Znf_MYND"/>
</dbReference>
<dbReference type="InterPro" id="IPR008978">
    <property type="entry name" value="HSP20-like_chaperone"/>
</dbReference>
<dbReference type="Gene3D" id="2.60.40.790">
    <property type="match status" value="2"/>
</dbReference>
<dbReference type="InterPro" id="IPR018200">
    <property type="entry name" value="USP_CS"/>
</dbReference>
<feature type="domain" description="CS" evidence="10">
    <location>
        <begin position="32"/>
        <end position="122"/>
    </location>
</feature>
<dbReference type="InterPro" id="IPR050185">
    <property type="entry name" value="Ub_carboxyl-term_hydrolase"/>
</dbReference>
<feature type="compositionally biased region" description="Polar residues" evidence="7">
    <location>
        <begin position="300"/>
        <end position="324"/>
    </location>
</feature>
<evidence type="ECO:0000256" key="5">
    <source>
        <dbReference type="ARBA" id="ARBA00022833"/>
    </source>
</evidence>
<evidence type="ECO:0000256" key="2">
    <source>
        <dbReference type="ARBA" id="ARBA00012759"/>
    </source>
</evidence>
<feature type="region of interest" description="Disordered" evidence="7">
    <location>
        <begin position="289"/>
        <end position="331"/>
    </location>
</feature>
<dbReference type="Pfam" id="PF00443">
    <property type="entry name" value="UCH"/>
    <property type="match status" value="1"/>
</dbReference>
<dbReference type="Pfam" id="PF01753">
    <property type="entry name" value="zf-MYND"/>
    <property type="match status" value="1"/>
</dbReference>
<feature type="compositionally biased region" description="Low complexity" evidence="7">
    <location>
        <begin position="779"/>
        <end position="798"/>
    </location>
</feature>
<dbReference type="GO" id="GO:0008270">
    <property type="term" value="F:zinc ion binding"/>
    <property type="evidence" value="ECO:0007669"/>
    <property type="project" value="UniProtKB-KW"/>
</dbReference>
<dbReference type="CDD" id="cd06466">
    <property type="entry name" value="p23_CS_SGT1_like"/>
    <property type="match status" value="1"/>
</dbReference>
<evidence type="ECO:0000256" key="7">
    <source>
        <dbReference type="SAM" id="MobiDB-lite"/>
    </source>
</evidence>
<dbReference type="PROSITE" id="PS00973">
    <property type="entry name" value="USP_2"/>
    <property type="match status" value="1"/>
</dbReference>
<keyword evidence="5" id="KW-0862">Zinc</keyword>
<feature type="region of interest" description="Disordered" evidence="7">
    <location>
        <begin position="343"/>
        <end position="362"/>
    </location>
</feature>
<dbReference type="PROSITE" id="PS01360">
    <property type="entry name" value="ZF_MYND_1"/>
    <property type="match status" value="1"/>
</dbReference>
<evidence type="ECO:0000256" key="6">
    <source>
        <dbReference type="PROSITE-ProRule" id="PRU00134"/>
    </source>
</evidence>
<feature type="region of interest" description="Disordered" evidence="7">
    <location>
        <begin position="1286"/>
        <end position="1324"/>
    </location>
</feature>
<comment type="catalytic activity">
    <reaction evidence="1">
        <text>Thiol-dependent hydrolysis of ester, thioester, amide, peptide and isopeptide bonds formed by the C-terminal Gly of ubiquitin (a 76-residue protein attached to proteins as an intracellular targeting signal).</text>
        <dbReference type="EC" id="3.4.19.12"/>
    </reaction>
</comment>
<dbReference type="CDD" id="cd06463">
    <property type="entry name" value="p23_like"/>
    <property type="match status" value="1"/>
</dbReference>
<evidence type="ECO:0000256" key="4">
    <source>
        <dbReference type="ARBA" id="ARBA00022771"/>
    </source>
</evidence>
<dbReference type="Gene3D" id="3.90.70.10">
    <property type="entry name" value="Cysteine proteinases"/>
    <property type="match status" value="2"/>
</dbReference>
<dbReference type="GO" id="GO:0004843">
    <property type="term" value="F:cysteine-type deubiquitinase activity"/>
    <property type="evidence" value="ECO:0007669"/>
    <property type="project" value="UniProtKB-EC"/>
</dbReference>
<feature type="domain" description="MYND-type" evidence="9">
    <location>
        <begin position="686"/>
        <end position="727"/>
    </location>
</feature>
<dbReference type="SUPFAM" id="SSF49764">
    <property type="entry name" value="HSP20-like chaperones"/>
    <property type="match status" value="2"/>
</dbReference>
<dbReference type="CDD" id="cd02674">
    <property type="entry name" value="Peptidase_C19R"/>
    <property type="match status" value="1"/>
</dbReference>
<organism evidence="11 12">
    <name type="scientific">Crassostrea virginica</name>
    <name type="common">Eastern oyster</name>
    <dbReference type="NCBI Taxonomy" id="6565"/>
    <lineage>
        <taxon>Eukaryota</taxon>
        <taxon>Metazoa</taxon>
        <taxon>Spiralia</taxon>
        <taxon>Lophotrochozoa</taxon>
        <taxon>Mollusca</taxon>
        <taxon>Bivalvia</taxon>
        <taxon>Autobranchia</taxon>
        <taxon>Pteriomorphia</taxon>
        <taxon>Ostreida</taxon>
        <taxon>Ostreoidea</taxon>
        <taxon>Ostreidae</taxon>
        <taxon>Crassostrea</taxon>
    </lineage>
</organism>
<evidence type="ECO:0000256" key="3">
    <source>
        <dbReference type="ARBA" id="ARBA00022723"/>
    </source>
</evidence>
<dbReference type="PROSITE" id="PS50865">
    <property type="entry name" value="ZF_MYND_2"/>
    <property type="match status" value="1"/>
</dbReference>
<feature type="compositionally biased region" description="Basic and acidic residues" evidence="7">
    <location>
        <begin position="344"/>
        <end position="354"/>
    </location>
</feature>
<evidence type="ECO:0000256" key="1">
    <source>
        <dbReference type="ARBA" id="ARBA00000707"/>
    </source>
</evidence>
<dbReference type="PROSITE" id="PS00972">
    <property type="entry name" value="USP_1"/>
    <property type="match status" value="1"/>
</dbReference>
<feature type="domain" description="USP" evidence="8">
    <location>
        <begin position="393"/>
        <end position="1201"/>
    </location>
</feature>
<evidence type="ECO:0000259" key="9">
    <source>
        <dbReference type="PROSITE" id="PS50865"/>
    </source>
</evidence>
<dbReference type="GO" id="GO:0016579">
    <property type="term" value="P:protein deubiquitination"/>
    <property type="evidence" value="ECO:0007669"/>
    <property type="project" value="InterPro"/>
</dbReference>
<feature type="region of interest" description="Disordered" evidence="7">
    <location>
        <begin position="773"/>
        <end position="798"/>
    </location>
</feature>
<protein>
    <recommendedName>
        <fullName evidence="2">ubiquitinyl hydrolase 1</fullName>
        <ecNumber evidence="2">3.4.19.12</ecNumber>
    </recommendedName>
</protein>